<sequence>MQEIVRFRDYVQTQNFPMSTVPQDHLPLIAKLVHESDKTLAALTKSLLTLLFPTASSLSSPPEASIRTQAVEEAIKNVADRVNYGVTSEQENLPPSCAVWRWEVKDYRWLPEVIQVSASTRLAERKQAQKFLQTCFDNLSEEDRSKVLGKKKNQDIPPTEQESPEKMPTKTKTLKEKREAESTKKSAAAFANFFFKAKPKNIATEAEGSKTSSSSNDFQDTFKPFLVKKCVCLTPINWFVANRKDQSCEIIQVNNEIIEVRKNNNNQSNRNRVPESWNSYFSSDVASLHPISQTLLARRQFRQERRDSVQSIMNQLNEAELQGDHNTVRRLLQSLRNREKVAVKVLFFHENNRPGYLGTWTKTSNKIGPRAPFALDPQTFDYEHDSDAEWEADEPGEDVDSEGDSVDEDTSSTASDLDDWLVDSDDIIEEKATTITPKKRKTSEVGEGRSDNKKRKVIPLVPFQKGPIWEKHLGDCEYDLFDRMRIQMFNDAPVSLNPFEYVATSVLEKANGPKALSVPTVPNAQSANSQMTTVPRRVKGNPNVTSVPKTDFPNVHIKALLDKVATVNTNSFVVLVDSVYQDLKSLGIKKNALEVKLREVSEKDREKKLWKVKETAWTQYGLK</sequence>
<feature type="region of interest" description="Disordered" evidence="5">
    <location>
        <begin position="520"/>
        <end position="547"/>
    </location>
</feature>
<feature type="compositionally biased region" description="Basic and acidic residues" evidence="5">
    <location>
        <begin position="442"/>
        <end position="451"/>
    </location>
</feature>
<dbReference type="GO" id="GO:0006334">
    <property type="term" value="P:nucleosome assembly"/>
    <property type="evidence" value="ECO:0007669"/>
    <property type="project" value="TreeGrafter"/>
</dbReference>
<keyword evidence="3" id="KW-0234">DNA repair</keyword>
<keyword evidence="8" id="KW-1185">Reference proteome</keyword>
<organism evidence="7 8">
    <name type="scientific">Clathrus columnatus</name>
    <dbReference type="NCBI Taxonomy" id="1419009"/>
    <lineage>
        <taxon>Eukaryota</taxon>
        <taxon>Fungi</taxon>
        <taxon>Dikarya</taxon>
        <taxon>Basidiomycota</taxon>
        <taxon>Agaricomycotina</taxon>
        <taxon>Agaricomycetes</taxon>
        <taxon>Phallomycetidae</taxon>
        <taxon>Phallales</taxon>
        <taxon>Clathraceae</taxon>
        <taxon>Clathrus</taxon>
    </lineage>
</organism>
<evidence type="ECO:0000259" key="6">
    <source>
        <dbReference type="Pfam" id="PF12253"/>
    </source>
</evidence>
<keyword evidence="2" id="KW-0227">DNA damage</keyword>
<dbReference type="EMBL" id="BPWL01000007">
    <property type="protein sequence ID" value="GJJ12192.1"/>
    <property type="molecule type" value="Genomic_DNA"/>
</dbReference>
<dbReference type="PANTHER" id="PTHR15272">
    <property type="entry name" value="CHROMATIN ASSEMBLY FACTOR 1 SUBUNIT A CAF-1 SUBUNIT A"/>
    <property type="match status" value="1"/>
</dbReference>
<feature type="region of interest" description="Disordered" evidence="5">
    <location>
        <begin position="431"/>
        <end position="453"/>
    </location>
</feature>
<comment type="subcellular location">
    <subcellularLocation>
        <location evidence="1">Nucleus</location>
    </subcellularLocation>
</comment>
<proteinExistence type="predicted"/>
<evidence type="ECO:0000256" key="4">
    <source>
        <dbReference type="ARBA" id="ARBA00023242"/>
    </source>
</evidence>
<protein>
    <recommendedName>
        <fullName evidence="6">Chromatin assembly factor 1 subunit A dimerization domain-containing protein</fullName>
    </recommendedName>
</protein>
<evidence type="ECO:0000313" key="8">
    <source>
        <dbReference type="Proteomes" id="UP001050691"/>
    </source>
</evidence>
<evidence type="ECO:0000256" key="1">
    <source>
        <dbReference type="ARBA" id="ARBA00004123"/>
    </source>
</evidence>
<name>A0AAV5AEV3_9AGAM</name>
<dbReference type="Proteomes" id="UP001050691">
    <property type="component" value="Unassembled WGS sequence"/>
</dbReference>
<feature type="compositionally biased region" description="Basic and acidic residues" evidence="5">
    <location>
        <begin position="163"/>
        <end position="183"/>
    </location>
</feature>
<feature type="region of interest" description="Disordered" evidence="5">
    <location>
        <begin position="385"/>
        <end position="417"/>
    </location>
</feature>
<evidence type="ECO:0000256" key="5">
    <source>
        <dbReference type="SAM" id="MobiDB-lite"/>
    </source>
</evidence>
<evidence type="ECO:0000256" key="3">
    <source>
        <dbReference type="ARBA" id="ARBA00023204"/>
    </source>
</evidence>
<dbReference type="InterPro" id="IPR022043">
    <property type="entry name" value="CAF1A_DD"/>
</dbReference>
<feature type="domain" description="Chromatin assembly factor 1 subunit A dimerization" evidence="6">
    <location>
        <begin position="344"/>
        <end position="412"/>
    </location>
</feature>
<dbReference type="PANTHER" id="PTHR15272:SF0">
    <property type="entry name" value="CHROMATIN ASSEMBLY FACTOR 1 SUBUNIT A"/>
    <property type="match status" value="1"/>
</dbReference>
<feature type="compositionally biased region" description="Polar residues" evidence="5">
    <location>
        <begin position="520"/>
        <end position="533"/>
    </location>
</feature>
<keyword evidence="4" id="KW-0539">Nucleus</keyword>
<dbReference type="GO" id="GO:0033186">
    <property type="term" value="C:CAF-1 complex"/>
    <property type="evidence" value="ECO:0007669"/>
    <property type="project" value="TreeGrafter"/>
</dbReference>
<feature type="compositionally biased region" description="Acidic residues" evidence="5">
    <location>
        <begin position="388"/>
        <end position="417"/>
    </location>
</feature>
<reference evidence="7" key="1">
    <citation type="submission" date="2021-10" db="EMBL/GenBank/DDBJ databases">
        <title>De novo Genome Assembly of Clathrus columnatus (Basidiomycota, Fungi) Using Illumina and Nanopore Sequence Data.</title>
        <authorList>
            <person name="Ogiso-Tanaka E."/>
            <person name="Itagaki H."/>
            <person name="Hosoya T."/>
            <person name="Hosaka K."/>
        </authorList>
    </citation>
    <scope>NUCLEOTIDE SEQUENCE</scope>
    <source>
        <strain evidence="7">MO-923</strain>
    </source>
</reference>
<dbReference type="GO" id="GO:0006281">
    <property type="term" value="P:DNA repair"/>
    <property type="evidence" value="ECO:0007669"/>
    <property type="project" value="UniProtKB-KW"/>
</dbReference>
<comment type="caution">
    <text evidence="7">The sequence shown here is derived from an EMBL/GenBank/DDBJ whole genome shotgun (WGS) entry which is preliminary data.</text>
</comment>
<dbReference type="AlphaFoldDB" id="A0AAV5AEV3"/>
<evidence type="ECO:0000313" key="7">
    <source>
        <dbReference type="EMBL" id="GJJ12192.1"/>
    </source>
</evidence>
<gene>
    <name evidence="7" type="ORF">Clacol_006433</name>
</gene>
<accession>A0AAV5AEV3</accession>
<evidence type="ECO:0000256" key="2">
    <source>
        <dbReference type="ARBA" id="ARBA00022763"/>
    </source>
</evidence>
<feature type="region of interest" description="Disordered" evidence="5">
    <location>
        <begin position="146"/>
        <end position="183"/>
    </location>
</feature>
<dbReference type="GO" id="GO:0005634">
    <property type="term" value="C:nucleus"/>
    <property type="evidence" value="ECO:0007669"/>
    <property type="project" value="UniProtKB-SubCell"/>
</dbReference>
<dbReference type="Pfam" id="PF12253">
    <property type="entry name" value="CAF1A_dimeriz"/>
    <property type="match status" value="1"/>
</dbReference>